<keyword evidence="4" id="KW-1185">Reference proteome</keyword>
<feature type="compositionally biased region" description="Basic and acidic residues" evidence="1">
    <location>
        <begin position="199"/>
        <end position="213"/>
    </location>
</feature>
<feature type="domain" description="ELMO" evidence="2">
    <location>
        <begin position="308"/>
        <end position="462"/>
    </location>
</feature>
<dbReference type="InterPro" id="IPR050868">
    <property type="entry name" value="ELMO_domain-containing"/>
</dbReference>
<dbReference type="PANTHER" id="PTHR12771:SF2">
    <property type="entry name" value="ELMO DOMAIN-CONTAINING PROTEIN 3"/>
    <property type="match status" value="1"/>
</dbReference>
<evidence type="ECO:0000259" key="2">
    <source>
        <dbReference type="PROSITE" id="PS51335"/>
    </source>
</evidence>
<feature type="region of interest" description="Disordered" evidence="1">
    <location>
        <begin position="146"/>
        <end position="174"/>
    </location>
</feature>
<dbReference type="PROSITE" id="PS51335">
    <property type="entry name" value="ELMO"/>
    <property type="match status" value="1"/>
</dbReference>
<dbReference type="AlphaFoldDB" id="A0A8J5K4A0"/>
<dbReference type="Pfam" id="PF04727">
    <property type="entry name" value="ELMO_CED12"/>
    <property type="match status" value="1"/>
</dbReference>
<evidence type="ECO:0000256" key="1">
    <source>
        <dbReference type="SAM" id="MobiDB-lite"/>
    </source>
</evidence>
<proteinExistence type="predicted"/>
<dbReference type="EMBL" id="JAHLQT010018664">
    <property type="protein sequence ID" value="KAG7168972.1"/>
    <property type="molecule type" value="Genomic_DNA"/>
</dbReference>
<evidence type="ECO:0000313" key="3">
    <source>
        <dbReference type="EMBL" id="KAG7168972.1"/>
    </source>
</evidence>
<name>A0A8J5K4A0_HOMAM</name>
<accession>A0A8J5K4A0</accession>
<gene>
    <name evidence="3" type="primary">ELMOD3-L</name>
    <name evidence="3" type="ORF">Hamer_G011662</name>
</gene>
<dbReference type="Proteomes" id="UP000747542">
    <property type="component" value="Unassembled WGS sequence"/>
</dbReference>
<protein>
    <submittedName>
        <fullName evidence="3">ELMO domain-containing protein 3-like</fullName>
    </submittedName>
</protein>
<feature type="compositionally biased region" description="Basic and acidic residues" evidence="1">
    <location>
        <begin position="146"/>
        <end position="159"/>
    </location>
</feature>
<evidence type="ECO:0000313" key="4">
    <source>
        <dbReference type="Proteomes" id="UP000747542"/>
    </source>
</evidence>
<comment type="caution">
    <text evidence="3">The sequence shown here is derived from an EMBL/GenBank/DDBJ whole genome shotgun (WGS) entry which is preliminary data.</text>
</comment>
<reference evidence="3" key="1">
    <citation type="journal article" date="2021" name="Sci. Adv.">
        <title>The American lobster genome reveals insights on longevity, neural, and immune adaptations.</title>
        <authorList>
            <person name="Polinski J.M."/>
            <person name="Zimin A.V."/>
            <person name="Clark K.F."/>
            <person name="Kohn A.B."/>
            <person name="Sadowski N."/>
            <person name="Timp W."/>
            <person name="Ptitsyn A."/>
            <person name="Khanna P."/>
            <person name="Romanova D.Y."/>
            <person name="Williams P."/>
            <person name="Greenwood S.J."/>
            <person name="Moroz L.L."/>
            <person name="Walt D.R."/>
            <person name="Bodnar A.G."/>
        </authorList>
    </citation>
    <scope>NUCLEOTIDE SEQUENCE</scope>
    <source>
        <strain evidence="3">GMGI-L3</strain>
    </source>
</reference>
<sequence length="484" mass="55064">MADSKPKVAVVGYSTLADDLNSFHRIGELPESMKLDRLDEGYGVSTTLANHKAKWHKTCRDNYNRTQLTYLQKRKCVDSSPSASEVRMSKRSRSYSTGAHIEDIIHLKGFCNEVGKPGELHQANTFGLGCRVRSASLRMLESLHQKEPPSEFVDVAERNRKNKSHGASRVDRVSQDEDFAAAQEEWEAVQCVEPILRSPHKEDFHKSPKKYIDRSSSSPAKSPAKSPQGLPPNVKITPHTDFDEVWDFFTRQDMSHVMGSIKPTLEQRGVNGLFRTIFGPKKLKAELVEERNLLFAIAQCQFDNSEPIHLQILQTVYKVLTGTKVDCPRFGSHWDVIGFQGVDPATDLRGVGLLGLVQALYLLTHEPLLPLARDIFCLSHDQHSQFPLMVLSINVTRISLQTLREGYLNKECNSRSNVRHVLNQFFTAVMFHIYWIWKTESKTIKDSGFIIKDAEAYCKRNVKTVLQKLQAQLRRYSHDEAEML</sequence>
<organism evidence="3 4">
    <name type="scientific">Homarus americanus</name>
    <name type="common">American lobster</name>
    <dbReference type="NCBI Taxonomy" id="6706"/>
    <lineage>
        <taxon>Eukaryota</taxon>
        <taxon>Metazoa</taxon>
        <taxon>Ecdysozoa</taxon>
        <taxon>Arthropoda</taxon>
        <taxon>Crustacea</taxon>
        <taxon>Multicrustacea</taxon>
        <taxon>Malacostraca</taxon>
        <taxon>Eumalacostraca</taxon>
        <taxon>Eucarida</taxon>
        <taxon>Decapoda</taxon>
        <taxon>Pleocyemata</taxon>
        <taxon>Astacidea</taxon>
        <taxon>Nephropoidea</taxon>
        <taxon>Nephropidae</taxon>
        <taxon>Homarus</taxon>
    </lineage>
</organism>
<feature type="compositionally biased region" description="Low complexity" evidence="1">
    <location>
        <begin position="215"/>
        <end position="227"/>
    </location>
</feature>
<dbReference type="PANTHER" id="PTHR12771">
    <property type="entry name" value="ENGULFMENT AND CELL MOTILITY"/>
    <property type="match status" value="1"/>
</dbReference>
<feature type="region of interest" description="Disordered" evidence="1">
    <location>
        <begin position="199"/>
        <end position="235"/>
    </location>
</feature>
<dbReference type="InterPro" id="IPR006816">
    <property type="entry name" value="ELMO_dom"/>
</dbReference>